<comment type="similarity">
    <text evidence="1">Belongs to the cullin family.</text>
</comment>
<feature type="domain" description="Cullin N-terminal" evidence="2">
    <location>
        <begin position="47"/>
        <end position="234"/>
    </location>
</feature>
<gene>
    <name evidence="3" type="ORF">OsJ_35668</name>
</gene>
<dbReference type="InterPro" id="IPR001373">
    <property type="entry name" value="Cullin_N"/>
</dbReference>
<reference evidence="3" key="2">
    <citation type="submission" date="2008-12" db="EMBL/GenBank/DDBJ databases">
        <title>Improved gene annotation of the rice (Oryza sativa) genomes.</title>
        <authorList>
            <person name="Wang J."/>
            <person name="Li R."/>
            <person name="Fan W."/>
            <person name="Huang Q."/>
            <person name="Zhang J."/>
            <person name="Zhou Y."/>
            <person name="Hu Y."/>
            <person name="Zi S."/>
            <person name="Li J."/>
            <person name="Ni P."/>
            <person name="Zheng H."/>
            <person name="Zhang Y."/>
            <person name="Zhao M."/>
            <person name="Hao Q."/>
            <person name="McDermott J."/>
            <person name="Samudrala R."/>
            <person name="Kristiansen K."/>
            <person name="Wong G.K.-S."/>
        </authorList>
    </citation>
    <scope>NUCLEOTIDE SEQUENCE</scope>
</reference>
<proteinExistence type="inferred from homology"/>
<dbReference type="Proteomes" id="UP000007752">
    <property type="component" value="Chromosome 12"/>
</dbReference>
<dbReference type="InterPro" id="IPR016159">
    <property type="entry name" value="Cullin_repeat-like_dom_sf"/>
</dbReference>
<dbReference type="GO" id="GO:0031625">
    <property type="term" value="F:ubiquitin protein ligase binding"/>
    <property type="evidence" value="ECO:0007669"/>
    <property type="project" value="InterPro"/>
</dbReference>
<name>A0A8J8XVI6_ORYSJ</name>
<dbReference type="InterPro" id="IPR045093">
    <property type="entry name" value="Cullin"/>
</dbReference>
<accession>A0A8J8XVI6</accession>
<sequence>MAGIVDFEEGWRLLATSLAKQRSIIDGSMSKSSSEDDNMQLYMMVLPSMRQINGETLLKGLVDRWRNHKKIVISETRFFFYLDRYYILRKSLVPLEQLNLCSFRDQVYSELKDKITRTVVDMINDERDGKVIDRDLLKDVLDVYVQIGLGMECYEVDFENAFRESTRNYYSNKAQTSILECNGADSPEYMLKAVECLQAELERVSHYLHSSTEPKLMQDLQSELMITPVETHTEEAD</sequence>
<dbReference type="GO" id="GO:0006511">
    <property type="term" value="P:ubiquitin-dependent protein catabolic process"/>
    <property type="evidence" value="ECO:0007669"/>
    <property type="project" value="InterPro"/>
</dbReference>
<protein>
    <recommendedName>
        <fullName evidence="2">Cullin N-terminal domain-containing protein</fullName>
    </recommendedName>
</protein>
<dbReference type="Gene3D" id="1.20.1310.10">
    <property type="entry name" value="Cullin Repeats"/>
    <property type="match status" value="2"/>
</dbReference>
<dbReference type="FunFam" id="1.20.1310.10:FF:000001">
    <property type="entry name" value="Cullin 3"/>
    <property type="match status" value="1"/>
</dbReference>
<dbReference type="EMBL" id="CM000149">
    <property type="protein sequence ID" value="EAZ20069.1"/>
    <property type="molecule type" value="Genomic_DNA"/>
</dbReference>
<evidence type="ECO:0000313" key="3">
    <source>
        <dbReference type="EMBL" id="EAZ20069.1"/>
    </source>
</evidence>
<evidence type="ECO:0000256" key="1">
    <source>
        <dbReference type="ARBA" id="ARBA00006019"/>
    </source>
</evidence>
<dbReference type="PANTHER" id="PTHR11932">
    <property type="entry name" value="CULLIN"/>
    <property type="match status" value="1"/>
</dbReference>
<organism evidence="3">
    <name type="scientific">Oryza sativa subsp. japonica</name>
    <name type="common">Rice</name>
    <dbReference type="NCBI Taxonomy" id="39947"/>
    <lineage>
        <taxon>Eukaryota</taxon>
        <taxon>Viridiplantae</taxon>
        <taxon>Streptophyta</taxon>
        <taxon>Embryophyta</taxon>
        <taxon>Tracheophyta</taxon>
        <taxon>Spermatophyta</taxon>
        <taxon>Magnoliopsida</taxon>
        <taxon>Liliopsida</taxon>
        <taxon>Poales</taxon>
        <taxon>Poaceae</taxon>
        <taxon>BOP clade</taxon>
        <taxon>Oryzoideae</taxon>
        <taxon>Oryzeae</taxon>
        <taxon>Oryzinae</taxon>
        <taxon>Oryza</taxon>
        <taxon>Oryza sativa</taxon>
    </lineage>
</organism>
<reference evidence="3" key="1">
    <citation type="journal article" date="2005" name="PLoS Biol.">
        <title>The genomes of Oryza sativa: a history of duplications.</title>
        <authorList>
            <person name="Yu J."/>
            <person name="Wang J."/>
            <person name="Lin W."/>
            <person name="Li S."/>
            <person name="Li H."/>
            <person name="Zhou J."/>
            <person name="Ni P."/>
            <person name="Dong W."/>
            <person name="Hu S."/>
            <person name="Zeng C."/>
            <person name="Zhang J."/>
            <person name="Zhang Y."/>
            <person name="Li R."/>
            <person name="Xu Z."/>
            <person name="Li S."/>
            <person name="Li X."/>
            <person name="Zheng H."/>
            <person name="Cong L."/>
            <person name="Lin L."/>
            <person name="Yin J."/>
            <person name="Geng J."/>
            <person name="Li G."/>
            <person name="Shi J."/>
            <person name="Liu J."/>
            <person name="Lv H."/>
            <person name="Li J."/>
            <person name="Wang J."/>
            <person name="Deng Y."/>
            <person name="Ran L."/>
            <person name="Shi X."/>
            <person name="Wang X."/>
            <person name="Wu Q."/>
            <person name="Li C."/>
            <person name="Ren X."/>
            <person name="Wang J."/>
            <person name="Wang X."/>
            <person name="Li D."/>
            <person name="Liu D."/>
            <person name="Zhang X."/>
            <person name="Ji Z."/>
            <person name="Zhao W."/>
            <person name="Sun Y."/>
            <person name="Zhang Z."/>
            <person name="Bao J."/>
            <person name="Han Y."/>
            <person name="Dong L."/>
            <person name="Ji J."/>
            <person name="Chen P."/>
            <person name="Wu S."/>
            <person name="Liu J."/>
            <person name="Xiao Y."/>
            <person name="Bu D."/>
            <person name="Tan J."/>
            <person name="Yang L."/>
            <person name="Ye C."/>
            <person name="Zhang J."/>
            <person name="Xu J."/>
            <person name="Zhou Y."/>
            <person name="Yu Y."/>
            <person name="Zhang B."/>
            <person name="Zhuang S."/>
            <person name="Wei H."/>
            <person name="Liu B."/>
            <person name="Lei M."/>
            <person name="Yu H."/>
            <person name="Li Y."/>
            <person name="Xu H."/>
            <person name="Wei S."/>
            <person name="He X."/>
            <person name="Fang L."/>
            <person name="Zhang Z."/>
            <person name="Zhang Y."/>
            <person name="Huang X."/>
            <person name="Su Z."/>
            <person name="Tong W."/>
            <person name="Li J."/>
            <person name="Tong Z."/>
            <person name="Li S."/>
            <person name="Ye J."/>
            <person name="Wang L."/>
            <person name="Fang L."/>
            <person name="Lei T."/>
            <person name="Chen C."/>
            <person name="Chen H."/>
            <person name="Xu Z."/>
            <person name="Li H."/>
            <person name="Huang H."/>
            <person name="Zhang F."/>
            <person name="Xu H."/>
            <person name="Li N."/>
            <person name="Zhao C."/>
            <person name="Li S."/>
            <person name="Dong L."/>
            <person name="Huang Y."/>
            <person name="Li L."/>
            <person name="Xi Y."/>
            <person name="Qi Q."/>
            <person name="Li W."/>
            <person name="Zhang B."/>
            <person name="Hu W."/>
            <person name="Zhang Y."/>
            <person name="Tian X."/>
            <person name="Jiao Y."/>
            <person name="Liang X."/>
            <person name="Jin J."/>
            <person name="Gao L."/>
            <person name="Zheng W."/>
            <person name="Hao B."/>
            <person name="Liu S."/>
            <person name="Wang W."/>
            <person name="Yuan L."/>
            <person name="Cao M."/>
            <person name="McDermott J."/>
            <person name="Samudrala R."/>
            <person name="Wang J."/>
            <person name="Wong G.K."/>
            <person name="Yang H."/>
        </authorList>
    </citation>
    <scope>NUCLEOTIDE SEQUENCE [LARGE SCALE GENOMIC DNA]</scope>
</reference>
<dbReference type="AlphaFoldDB" id="A0A8J8XVI6"/>
<dbReference type="Pfam" id="PF00888">
    <property type="entry name" value="Cullin"/>
    <property type="match status" value="1"/>
</dbReference>
<dbReference type="SUPFAM" id="SSF74788">
    <property type="entry name" value="Cullin repeat-like"/>
    <property type="match status" value="1"/>
</dbReference>
<evidence type="ECO:0000259" key="2">
    <source>
        <dbReference type="Pfam" id="PF00888"/>
    </source>
</evidence>